<dbReference type="InterPro" id="IPR012677">
    <property type="entry name" value="Nucleotide-bd_a/b_plait_sf"/>
</dbReference>
<dbReference type="Gene3D" id="1.10.1900.10">
    <property type="entry name" value="c-terminal domain of poly(a) binding protein"/>
    <property type="match status" value="1"/>
</dbReference>
<dbReference type="Pfam" id="PF00076">
    <property type="entry name" value="RRM_1"/>
    <property type="match status" value="2"/>
</dbReference>
<organism evidence="6">
    <name type="scientific">Absidia glauca</name>
    <name type="common">Pin mould</name>
    <dbReference type="NCBI Taxonomy" id="4829"/>
    <lineage>
        <taxon>Eukaryota</taxon>
        <taxon>Fungi</taxon>
        <taxon>Fungi incertae sedis</taxon>
        <taxon>Mucoromycota</taxon>
        <taxon>Mucoromycotina</taxon>
        <taxon>Mucoromycetes</taxon>
        <taxon>Mucorales</taxon>
        <taxon>Cunninghamellaceae</taxon>
        <taxon>Absidia</taxon>
    </lineage>
</organism>
<dbReference type="SUPFAM" id="SSF63570">
    <property type="entry name" value="PABC (PABP) domain"/>
    <property type="match status" value="1"/>
</dbReference>
<dbReference type="InterPro" id="IPR000504">
    <property type="entry name" value="RRM_dom"/>
</dbReference>
<dbReference type="InterPro" id="IPR036053">
    <property type="entry name" value="PABP-dom"/>
</dbReference>
<evidence type="ECO:0000256" key="1">
    <source>
        <dbReference type="ARBA" id="ARBA00022737"/>
    </source>
</evidence>
<dbReference type="OMA" id="RDINSSM"/>
<dbReference type="EMBL" id="LT554349">
    <property type="protein sequence ID" value="SAM04139.1"/>
    <property type="molecule type" value="Genomic_DNA"/>
</dbReference>
<feature type="domain" description="RRM" evidence="5">
    <location>
        <begin position="111"/>
        <end position="183"/>
    </location>
</feature>
<evidence type="ECO:0000256" key="2">
    <source>
        <dbReference type="ARBA" id="ARBA00022884"/>
    </source>
</evidence>
<keyword evidence="7" id="KW-1185">Reference proteome</keyword>
<protein>
    <recommendedName>
        <fullName evidence="5">RRM domain-containing protein</fullName>
    </recommendedName>
</protein>
<name>A0A163MEK0_ABSGL</name>
<dbReference type="InParanoid" id="A0A163MEK0"/>
<evidence type="ECO:0000259" key="5">
    <source>
        <dbReference type="PROSITE" id="PS50102"/>
    </source>
</evidence>
<proteinExistence type="predicted"/>
<dbReference type="PROSITE" id="PS50102">
    <property type="entry name" value="RRM"/>
    <property type="match status" value="3"/>
</dbReference>
<feature type="domain" description="RRM" evidence="5">
    <location>
        <begin position="23"/>
        <end position="101"/>
    </location>
</feature>
<dbReference type="PANTHER" id="PTHR24012">
    <property type="entry name" value="RNA BINDING PROTEIN"/>
    <property type="match status" value="1"/>
</dbReference>
<keyword evidence="2 3" id="KW-0694">RNA-binding</keyword>
<reference evidence="6" key="1">
    <citation type="submission" date="2016-04" db="EMBL/GenBank/DDBJ databases">
        <authorList>
            <person name="Evans L.H."/>
            <person name="Alamgir A."/>
            <person name="Owens N."/>
            <person name="Weber N.D."/>
            <person name="Virtaneva K."/>
            <person name="Barbian K."/>
            <person name="Babar A."/>
            <person name="Rosenke K."/>
        </authorList>
    </citation>
    <scope>NUCLEOTIDE SEQUENCE [LARGE SCALE GENOMIC DNA]</scope>
    <source>
        <strain evidence="6">CBS 101.48</strain>
    </source>
</reference>
<dbReference type="Proteomes" id="UP000078561">
    <property type="component" value="Unassembled WGS sequence"/>
</dbReference>
<dbReference type="OrthoDB" id="6159137at2759"/>
<accession>A0A163MEK0</accession>
<dbReference type="InterPro" id="IPR035979">
    <property type="entry name" value="RBD_domain_sf"/>
</dbReference>
<evidence type="ECO:0000256" key="3">
    <source>
        <dbReference type="PROSITE-ProRule" id="PRU00176"/>
    </source>
</evidence>
<sequence length="697" mass="78295">MDSPNNGISPVTENDCGDFLVGKTLFVGDLPSSIRDTDIKTLLQHCMPIEMYIRREDDLIDNDECSYLRFSRRDYADRAYTLYDGFKFTNGAVLQLRMYMKPSIDPTPNGDILQVTGLAPTIDNNDRLYDVFRPFGPLKLCVSHGDGTAVIQYFHQPDSAKAIHERDGMLLHGSRIFIESQSAGQEYPTTSGNTSRPLSPTQVASTTEGHNEQQQQYMYHPQHALVTPAKSTIDFLNLYVKNMDPLITNEHLHALFGKFGQIVSARVISHPTTKQSRGYGFVSFSTEDEAARAQEGMNGQVVFSKPLYVSFHEPKKNRTNNNTSNNNNNNTNTVDINTNYNNLTSYHHFNADENNRPDIQRDINSSMESSFYQQQQHIVSPVVNLPRKQDLALEQCYPPTMMIEEVNPLQHNATIKLPRRKSQFADDSSFLPLNTIGSSLESLVQMDLSAYDKRQHMEQVTMNYNDFSAIETPSPIPRSSADSIASDPGKIQRQRLTKAVIRCGACHKERVPDIVDLLLSLSRKERSLCLFNADFLHEKVMLALDSLDTFDDDDDDQGNSTYGYTTWDHSFETSPPRTSPIAQYKRATKTNVDYPLPATPPYSSLSTSDPPPTDIEALLTSLSSMSLMNQKQALGDVMWPYVKPLAKPLAKANRVPGFSSKVLVYLLDNVPLHDLAHGISNTAWLKTQIELATNKVS</sequence>
<feature type="domain" description="RRM" evidence="5">
    <location>
        <begin position="236"/>
        <end position="314"/>
    </location>
</feature>
<keyword evidence="1" id="KW-0677">Repeat</keyword>
<feature type="region of interest" description="Disordered" evidence="4">
    <location>
        <begin position="183"/>
        <end position="208"/>
    </location>
</feature>
<dbReference type="SMART" id="SM00360">
    <property type="entry name" value="RRM"/>
    <property type="match status" value="3"/>
</dbReference>
<evidence type="ECO:0000256" key="4">
    <source>
        <dbReference type="SAM" id="MobiDB-lite"/>
    </source>
</evidence>
<dbReference type="SUPFAM" id="SSF54928">
    <property type="entry name" value="RNA-binding domain, RBD"/>
    <property type="match status" value="2"/>
</dbReference>
<evidence type="ECO:0000313" key="7">
    <source>
        <dbReference type="Proteomes" id="UP000078561"/>
    </source>
</evidence>
<dbReference type="CDD" id="cd00590">
    <property type="entry name" value="RRM_SF"/>
    <property type="match status" value="2"/>
</dbReference>
<evidence type="ECO:0000313" key="6">
    <source>
        <dbReference type="EMBL" id="SAM04139.1"/>
    </source>
</evidence>
<dbReference type="GO" id="GO:0003723">
    <property type="term" value="F:RNA binding"/>
    <property type="evidence" value="ECO:0007669"/>
    <property type="project" value="UniProtKB-UniRule"/>
</dbReference>
<dbReference type="AlphaFoldDB" id="A0A163MEK0"/>
<dbReference type="STRING" id="4829.A0A163MEK0"/>
<dbReference type="Gene3D" id="3.30.70.330">
    <property type="match status" value="3"/>
</dbReference>
<gene>
    <name evidence="6" type="primary">ABSGL_09999.1 scaffold 11783</name>
</gene>